<evidence type="ECO:0000256" key="1">
    <source>
        <dbReference type="SAM" id="MobiDB-lite"/>
    </source>
</evidence>
<reference evidence="2" key="1">
    <citation type="submission" date="2021-06" db="EMBL/GenBank/DDBJ databases">
        <authorList>
            <person name="Hodson N. C."/>
            <person name="Mongue J. A."/>
            <person name="Jaron S. K."/>
        </authorList>
    </citation>
    <scope>NUCLEOTIDE SEQUENCE</scope>
</reference>
<feature type="compositionally biased region" description="Polar residues" evidence="1">
    <location>
        <begin position="1"/>
        <end position="14"/>
    </location>
</feature>
<evidence type="ECO:0000313" key="2">
    <source>
        <dbReference type="EMBL" id="CAG7821408.1"/>
    </source>
</evidence>
<sequence>ASPSVGRPPSTNAQGKPKPIPPPKPTTKLLNHLRGRQGSTEETANWECFLNNLESILQRKAEFV</sequence>
<dbReference type="Proteomes" id="UP000708208">
    <property type="component" value="Unassembled WGS sequence"/>
</dbReference>
<proteinExistence type="predicted"/>
<feature type="region of interest" description="Disordered" evidence="1">
    <location>
        <begin position="1"/>
        <end position="28"/>
    </location>
</feature>
<evidence type="ECO:0000313" key="3">
    <source>
        <dbReference type="Proteomes" id="UP000708208"/>
    </source>
</evidence>
<dbReference type="AlphaFoldDB" id="A0A8J2KQT7"/>
<organism evidence="2 3">
    <name type="scientific">Allacma fusca</name>
    <dbReference type="NCBI Taxonomy" id="39272"/>
    <lineage>
        <taxon>Eukaryota</taxon>
        <taxon>Metazoa</taxon>
        <taxon>Ecdysozoa</taxon>
        <taxon>Arthropoda</taxon>
        <taxon>Hexapoda</taxon>
        <taxon>Collembola</taxon>
        <taxon>Symphypleona</taxon>
        <taxon>Sminthuridae</taxon>
        <taxon>Allacma</taxon>
    </lineage>
</organism>
<protein>
    <submittedName>
        <fullName evidence="2">Uncharacterized protein</fullName>
    </submittedName>
</protein>
<dbReference type="EMBL" id="CAJVCH010510219">
    <property type="protein sequence ID" value="CAG7821408.1"/>
    <property type="molecule type" value="Genomic_DNA"/>
</dbReference>
<feature type="non-terminal residue" evidence="2">
    <location>
        <position position="1"/>
    </location>
</feature>
<comment type="caution">
    <text evidence="2">The sequence shown here is derived from an EMBL/GenBank/DDBJ whole genome shotgun (WGS) entry which is preliminary data.</text>
</comment>
<gene>
    <name evidence="2" type="ORF">AFUS01_LOCUS31749</name>
</gene>
<accession>A0A8J2KQT7</accession>
<name>A0A8J2KQT7_9HEXA</name>
<keyword evidence="3" id="KW-1185">Reference proteome</keyword>